<evidence type="ECO:0000313" key="2">
    <source>
        <dbReference type="EMBL" id="KAF3443406.1"/>
    </source>
</evidence>
<gene>
    <name evidence="2" type="ORF">FNV43_RR13088</name>
</gene>
<comment type="caution">
    <text evidence="2">The sequence shown here is derived from an EMBL/GenBank/DDBJ whole genome shotgun (WGS) entry which is preliminary data.</text>
</comment>
<reference evidence="2" key="1">
    <citation type="submission" date="2020-03" db="EMBL/GenBank/DDBJ databases">
        <title>A high-quality chromosome-level genome assembly of a woody plant with both climbing and erect habits, Rhamnella rubrinervis.</title>
        <authorList>
            <person name="Lu Z."/>
            <person name="Yang Y."/>
            <person name="Zhu X."/>
            <person name="Sun Y."/>
        </authorList>
    </citation>
    <scope>NUCLEOTIDE SEQUENCE</scope>
    <source>
        <strain evidence="2">BYM</strain>
        <tissue evidence="2">Leaf</tissue>
    </source>
</reference>
<feature type="region of interest" description="Disordered" evidence="1">
    <location>
        <begin position="32"/>
        <end position="102"/>
    </location>
</feature>
<organism evidence="2 3">
    <name type="scientific">Rhamnella rubrinervis</name>
    <dbReference type="NCBI Taxonomy" id="2594499"/>
    <lineage>
        <taxon>Eukaryota</taxon>
        <taxon>Viridiplantae</taxon>
        <taxon>Streptophyta</taxon>
        <taxon>Embryophyta</taxon>
        <taxon>Tracheophyta</taxon>
        <taxon>Spermatophyta</taxon>
        <taxon>Magnoliopsida</taxon>
        <taxon>eudicotyledons</taxon>
        <taxon>Gunneridae</taxon>
        <taxon>Pentapetalae</taxon>
        <taxon>rosids</taxon>
        <taxon>fabids</taxon>
        <taxon>Rosales</taxon>
        <taxon>Rhamnaceae</taxon>
        <taxon>rhamnoid group</taxon>
        <taxon>Rhamneae</taxon>
        <taxon>Rhamnella</taxon>
    </lineage>
</organism>
<dbReference type="EMBL" id="VOIH02000006">
    <property type="protein sequence ID" value="KAF3443406.1"/>
    <property type="molecule type" value="Genomic_DNA"/>
</dbReference>
<evidence type="ECO:0000313" key="3">
    <source>
        <dbReference type="Proteomes" id="UP000796880"/>
    </source>
</evidence>
<name>A0A8K0MEP9_9ROSA</name>
<evidence type="ECO:0000256" key="1">
    <source>
        <dbReference type="SAM" id="MobiDB-lite"/>
    </source>
</evidence>
<accession>A0A8K0MEP9</accession>
<keyword evidence="3" id="KW-1185">Reference proteome</keyword>
<sequence>MASCKDLVEYSEAPSHRRIKCIIAVRSLVRRDEGREVEPTIPRRSTGRSSHDRYGGHGGQGGSSRRNGKVGSRGAKHGGARSCGHVGASRQHAKRHEANRETASRECAFQAMVLETLSFMQAQMDELKHGLEKTRADWALCKRAATSGAITTQHAPRMDVPKPKEFSGKRDAKELENFIWHME</sequence>
<dbReference type="OrthoDB" id="1939491at2759"/>
<dbReference type="Proteomes" id="UP000796880">
    <property type="component" value="Unassembled WGS sequence"/>
</dbReference>
<dbReference type="AlphaFoldDB" id="A0A8K0MEP9"/>
<proteinExistence type="predicted"/>
<protein>
    <submittedName>
        <fullName evidence="2">Uncharacterized protein</fullName>
    </submittedName>
</protein>